<dbReference type="InParanoid" id="A0A1X7SXB9"/>
<sequence>MCSAQAHREVEKKIKELLPLQAKIRSMREEYEQKIIAMEESDKEQDEKEKQQNCQLQKEIDRLMEEELSYKEQIKRLQKEVADLYEKYRFEADARRLLQ</sequence>
<reference evidence="2" key="1">
    <citation type="submission" date="2017-05" db="UniProtKB">
        <authorList>
            <consortium name="EnsemblMetazoa"/>
        </authorList>
    </citation>
    <scope>IDENTIFICATION</scope>
</reference>
<accession>A0A1X7SXB9</accession>
<name>A0A1X7SXB9_AMPQE</name>
<evidence type="ECO:0000256" key="1">
    <source>
        <dbReference type="SAM" id="Coils"/>
    </source>
</evidence>
<protein>
    <submittedName>
        <fullName evidence="2">Uncharacterized protein</fullName>
    </submittedName>
</protein>
<organism evidence="2">
    <name type="scientific">Amphimedon queenslandica</name>
    <name type="common">Sponge</name>
    <dbReference type="NCBI Taxonomy" id="400682"/>
    <lineage>
        <taxon>Eukaryota</taxon>
        <taxon>Metazoa</taxon>
        <taxon>Porifera</taxon>
        <taxon>Demospongiae</taxon>
        <taxon>Heteroscleromorpha</taxon>
        <taxon>Haplosclerida</taxon>
        <taxon>Niphatidae</taxon>
        <taxon>Amphimedon</taxon>
    </lineage>
</organism>
<dbReference type="OrthoDB" id="261426at2759"/>
<keyword evidence="1" id="KW-0175">Coiled coil</keyword>
<dbReference type="EnsemblMetazoa" id="Aqu2.1.06805_001">
    <property type="protein sequence ID" value="Aqu2.1.06805_001"/>
    <property type="gene ID" value="Aqu2.1.06805"/>
</dbReference>
<feature type="coiled-coil region" evidence="1">
    <location>
        <begin position="24"/>
        <end position="94"/>
    </location>
</feature>
<evidence type="ECO:0000313" key="2">
    <source>
        <dbReference type="EnsemblMetazoa" id="Aqu2.1.06805_001"/>
    </source>
</evidence>
<dbReference type="AlphaFoldDB" id="A0A1X7SXB9"/>
<proteinExistence type="predicted"/>